<protein>
    <recommendedName>
        <fullName evidence="3">isochorismate synthase</fullName>
        <ecNumber evidence="3">5.4.4.2</ecNumber>
    </recommendedName>
    <alternativeName>
        <fullName evidence="5">Isochorismate mutase</fullName>
    </alternativeName>
</protein>
<evidence type="ECO:0000259" key="7">
    <source>
        <dbReference type="Pfam" id="PF00425"/>
    </source>
</evidence>
<keyword evidence="6" id="KW-1133">Transmembrane helix</keyword>
<reference evidence="8" key="1">
    <citation type="submission" date="2019-09" db="EMBL/GenBank/DDBJ databases">
        <authorList>
            <person name="Liu S.-L."/>
            <person name="Chiang Y.-R."/>
            <person name="Fu H.-Y."/>
        </authorList>
    </citation>
    <scope>NUCLEOTIDE SEQUENCE</scope>
    <source>
        <strain evidence="8">THAL066</strain>
    </source>
</reference>
<dbReference type="Gene3D" id="3.60.120.10">
    <property type="entry name" value="Anthranilate synthase"/>
    <property type="match status" value="1"/>
</dbReference>
<dbReference type="RefSeq" id="YP_009968234.1">
    <property type="nucleotide sequence ID" value="NC_051883.1"/>
</dbReference>
<evidence type="ECO:0000256" key="1">
    <source>
        <dbReference type="ARBA" id="ARBA00000799"/>
    </source>
</evidence>
<dbReference type="SUPFAM" id="SSF56322">
    <property type="entry name" value="ADC synthase"/>
    <property type="match status" value="1"/>
</dbReference>
<dbReference type="GO" id="GO:0008909">
    <property type="term" value="F:isochorismate synthase activity"/>
    <property type="evidence" value="ECO:0007669"/>
    <property type="project" value="UniProtKB-EC"/>
</dbReference>
<evidence type="ECO:0000256" key="6">
    <source>
        <dbReference type="SAM" id="Phobius"/>
    </source>
</evidence>
<name>A0A7G5VUG8_9RHOD</name>
<dbReference type="PANTHER" id="PTHR42839:SF2">
    <property type="entry name" value="ISOCHORISMATE SYNTHASE ENTC"/>
    <property type="match status" value="1"/>
</dbReference>
<dbReference type="PANTHER" id="PTHR42839">
    <property type="entry name" value="ISOCHORISMATE SYNTHASE ENTC"/>
    <property type="match status" value="1"/>
</dbReference>
<dbReference type="AlphaFoldDB" id="A0A7G5VUG8"/>
<evidence type="ECO:0000256" key="4">
    <source>
        <dbReference type="ARBA" id="ARBA00023235"/>
    </source>
</evidence>
<dbReference type="InterPro" id="IPR015890">
    <property type="entry name" value="Chorismate_C"/>
</dbReference>
<keyword evidence="6" id="KW-0812">Transmembrane</keyword>
<comment type="similarity">
    <text evidence="2">Belongs to the isochorismate synthase family.</text>
</comment>
<dbReference type="InterPro" id="IPR005801">
    <property type="entry name" value="ADC_synthase"/>
</dbReference>
<dbReference type="GeneID" id="60450235"/>
<organism evidence="8">
    <name type="scientific">Cyanidiococcus yangmingshanensis</name>
    <dbReference type="NCBI Taxonomy" id="2690220"/>
    <lineage>
        <taxon>Eukaryota</taxon>
        <taxon>Rhodophyta</taxon>
        <taxon>Bangiophyceae</taxon>
        <taxon>Cyanidiales</taxon>
        <taxon>Cyanidiaceae</taxon>
        <taxon>Cyanidiococcus</taxon>
    </lineage>
</organism>
<dbReference type="Pfam" id="PF00425">
    <property type="entry name" value="Chorismate_bind"/>
    <property type="match status" value="1"/>
</dbReference>
<keyword evidence="8" id="KW-0150">Chloroplast</keyword>
<keyword evidence="4" id="KW-0413">Isomerase</keyword>
<evidence type="ECO:0000256" key="5">
    <source>
        <dbReference type="ARBA" id="ARBA00041564"/>
    </source>
</evidence>
<geneLocation type="chloroplast" evidence="8"/>
<proteinExistence type="inferred from homology"/>
<gene>
    <name evidence="8" type="primary">menF</name>
</gene>
<feature type="domain" description="Chorismate-utilising enzyme C-terminal" evidence="7">
    <location>
        <begin position="182"/>
        <end position="427"/>
    </location>
</feature>
<dbReference type="InterPro" id="IPR004561">
    <property type="entry name" value="IsoChor_synthase"/>
</dbReference>
<evidence type="ECO:0000256" key="3">
    <source>
        <dbReference type="ARBA" id="ARBA00012824"/>
    </source>
</evidence>
<feature type="transmembrane region" description="Helical" evidence="6">
    <location>
        <begin position="7"/>
        <end position="27"/>
    </location>
</feature>
<comment type="catalytic activity">
    <reaction evidence="1">
        <text>chorismate = isochorismate</text>
        <dbReference type="Rhea" id="RHEA:18985"/>
        <dbReference type="ChEBI" id="CHEBI:29748"/>
        <dbReference type="ChEBI" id="CHEBI:29780"/>
        <dbReference type="EC" id="5.4.4.2"/>
    </reaction>
</comment>
<evidence type="ECO:0000313" key="8">
    <source>
        <dbReference type="EMBL" id="QMX77335.1"/>
    </source>
</evidence>
<sequence>MRSINSYGGYAIFLFIFDIHMMLHFSLRHVSVDQLRFYCLRLQWSLPHPICLIDWLNSQSFYPKISWIDRESGWHMVACHQVFVIHHLPHLLSTQLIRGQQHMPFRLMGVASSSPSFCLPRYELHHVANQYIFALNYVFTTSLPLEHIQSAIKQMSHFIASPYPLNNNVLFHIQYLPNLYGWNQTLLQMLHQMRQTNIHKLVMARQKQLHFQHGVNVFDWLTYKPNCFHFVYIWQPHLALVALSPERLYFRHQHHLMTEAMAGTRPRSVTNRQDALWCFHLHENEKDVLEENWVKLDLEAKLNQLGTLFTSHHYSIFQTPYVQHLYVAFLVKLKANYLDTYLINSIHPTAAICGSPMPQAYLMLQKYESFHRGAYACPIGWIGDEDAHLCVSIRCALIRENQVVLFAGSGILAASLPHAEWNETENKFVY</sequence>
<dbReference type="EC" id="5.4.4.2" evidence="3"/>
<dbReference type="NCBIfam" id="TIGR00543">
    <property type="entry name" value="isochor_syn"/>
    <property type="match status" value="1"/>
</dbReference>
<evidence type="ECO:0000256" key="2">
    <source>
        <dbReference type="ARBA" id="ARBA00005297"/>
    </source>
</evidence>
<accession>A0A7G5VUG8</accession>
<keyword evidence="8" id="KW-0934">Plastid</keyword>
<keyword evidence="6" id="KW-0472">Membrane</keyword>
<dbReference type="EMBL" id="MN431657">
    <property type="protein sequence ID" value="QMX77335.1"/>
    <property type="molecule type" value="Genomic_DNA"/>
</dbReference>